<feature type="non-terminal residue" evidence="3">
    <location>
        <position position="1"/>
    </location>
</feature>
<gene>
    <name evidence="3" type="primary">GLIP4</name>
    <name evidence="3" type="ORF">CM83_35801</name>
</gene>
<feature type="signal peptide" evidence="2">
    <location>
        <begin position="1"/>
        <end position="25"/>
    </location>
</feature>
<protein>
    <submittedName>
        <fullName evidence="3">GDSL esterase/lipase 4</fullName>
    </submittedName>
</protein>
<dbReference type="AlphaFoldDB" id="A0A0A9VWZ2"/>
<proteinExistence type="predicted"/>
<feature type="region of interest" description="Disordered" evidence="1">
    <location>
        <begin position="138"/>
        <end position="164"/>
    </location>
</feature>
<evidence type="ECO:0000256" key="1">
    <source>
        <dbReference type="SAM" id="MobiDB-lite"/>
    </source>
</evidence>
<reference evidence="3" key="1">
    <citation type="journal article" date="2014" name="PLoS ONE">
        <title>Transcriptome-Based Identification of ABC Transporters in the Western Tarnished Plant Bug Lygus hesperus.</title>
        <authorList>
            <person name="Hull J.J."/>
            <person name="Chaney K."/>
            <person name="Geib S.M."/>
            <person name="Fabrick J.A."/>
            <person name="Brent C.S."/>
            <person name="Walsh D."/>
            <person name="Lavine L.C."/>
        </authorList>
    </citation>
    <scope>NUCLEOTIDE SEQUENCE</scope>
</reference>
<feature type="compositionally biased region" description="Basic and acidic residues" evidence="1">
    <location>
        <begin position="148"/>
        <end position="164"/>
    </location>
</feature>
<reference evidence="3" key="2">
    <citation type="submission" date="2014-07" db="EMBL/GenBank/DDBJ databases">
        <authorList>
            <person name="Hull J."/>
        </authorList>
    </citation>
    <scope>NUCLEOTIDE SEQUENCE</scope>
</reference>
<accession>A0A0A9VWZ2</accession>
<feature type="chain" id="PRO_5002050215" evidence="2">
    <location>
        <begin position="26"/>
        <end position="219"/>
    </location>
</feature>
<name>A0A0A9VWZ2_LYGHE</name>
<evidence type="ECO:0000256" key="2">
    <source>
        <dbReference type="SAM" id="SignalP"/>
    </source>
</evidence>
<keyword evidence="2" id="KW-0732">Signal</keyword>
<organism evidence="3">
    <name type="scientific">Lygus hesperus</name>
    <name type="common">Western plant bug</name>
    <dbReference type="NCBI Taxonomy" id="30085"/>
    <lineage>
        <taxon>Eukaryota</taxon>
        <taxon>Metazoa</taxon>
        <taxon>Ecdysozoa</taxon>
        <taxon>Arthropoda</taxon>
        <taxon>Hexapoda</taxon>
        <taxon>Insecta</taxon>
        <taxon>Pterygota</taxon>
        <taxon>Neoptera</taxon>
        <taxon>Paraneoptera</taxon>
        <taxon>Hemiptera</taxon>
        <taxon>Heteroptera</taxon>
        <taxon>Panheteroptera</taxon>
        <taxon>Cimicomorpha</taxon>
        <taxon>Miridae</taxon>
        <taxon>Mirini</taxon>
        <taxon>Lygus</taxon>
    </lineage>
</organism>
<sequence length="219" mass="25762">DRPVLTMRSIGIVLVQLVTVLGVRGEPEVIRLGEIMTEYGSSDHLRSLDTGMDPSLSNDNPEAFHHHRFDQDRIEDRPSHHSGYFRDHRIRHKTHFPKLRGGGNRKSLRFNNRKRMKKTDPSTIFEHWMRHPFDDAVSRHHHSQNNHPYERTRSFRNTHSLEKRSNNRYISDKKEKATLSPEALSKLETRQFNIIVAPERSCPPGYKHFRGSCHWVYGK</sequence>
<evidence type="ECO:0000313" key="3">
    <source>
        <dbReference type="EMBL" id="JAF99705.1"/>
    </source>
</evidence>
<dbReference type="EMBL" id="GBHO01043898">
    <property type="protein sequence ID" value="JAF99705.1"/>
    <property type="molecule type" value="Transcribed_RNA"/>
</dbReference>